<keyword evidence="2" id="KW-1185">Reference proteome</keyword>
<accession>A0ACC2CG53</accession>
<protein>
    <submittedName>
        <fullName evidence="1">Uncharacterized protein</fullName>
    </submittedName>
</protein>
<sequence>MTKTSRYSEDLTRCGDKLPGAKASQDSEPLPSSDNTEQDDIMVGLQLPMQRSVSYNMFMLERKNASSEDPAAMTIEFLRARLLSERTVAKAAKERAQLLAKKVIELQRKLETEVAKRQKAEDLAETAMANISQAPRPFSSATVTENSEVNEVSSFRQMLLTNFSSQGYSGSCSADDERANAKVFEKEKFSGEDQDYSQKGKGLVAEEESTVRAANQLDNNLYQDAYCYGPWSFVYSGNDEPIFNDYSYDEKESSPNLSDQIPAALGCKCQTESLHINRQGIIETSNHMPAALLPVTPVRSVPAIHEDYVQDRPSSEMLARYQEILTEQKARNSAKDGTMGGGSSRENRGSTEYGCSLHADSMFGATAKVQSPSYQLCKKHQQENKRCTAENNFHFIPSKEAQTPGVMATNGRRKCEVSNSNPLLHKGFQKGATNIIYNNVDERDQSMREFHSNVQSSNFQAIGKHIRPASGSVLRAGVAEKMGGTAVNLKPRSKKINIIRPKSSIYVHEVYNCGDQTVSSIPRKDIKHSLPKHSSNANNSLPTQHSGLTTDPSSAINCNDCSACGRLQGSRNIIRSVPRRSDKYIRQQLECLERSANANATESHELLSLRRAQSYVDVSNSFPSSGAEATELDTSNGDSNGATAYSLQRSEQSNGQALSDYLSLAMEGKHECLPLVVSEQVTDTAQESCISENQNEFRICIPEMPIEGVIVQRDAPSEIENLQTQQGTHTSEAQIVFAEHLQPGDKRMNNFLCEATDLGDEGLARYIGSEDIQGRIKPTKEHIKDSLAYSSSTEILGRNHNSMLDEYRQAVHTDHITSGGPPTVSRYFGPRARDYSSLQEIESETDNIALNEVQPSVFYTAESEGIRSTKPPQYLVLQRQSSTSDWRTQDNSSTPQIPWDIGSAASQLIPLAKSTRYPYGPW</sequence>
<proteinExistence type="predicted"/>
<evidence type="ECO:0000313" key="2">
    <source>
        <dbReference type="Proteomes" id="UP001162992"/>
    </source>
</evidence>
<organism evidence="1 2">
    <name type="scientific">Diphasiastrum complanatum</name>
    <name type="common">Issler's clubmoss</name>
    <name type="synonym">Lycopodium complanatum</name>
    <dbReference type="NCBI Taxonomy" id="34168"/>
    <lineage>
        <taxon>Eukaryota</taxon>
        <taxon>Viridiplantae</taxon>
        <taxon>Streptophyta</taxon>
        <taxon>Embryophyta</taxon>
        <taxon>Tracheophyta</taxon>
        <taxon>Lycopodiopsida</taxon>
        <taxon>Lycopodiales</taxon>
        <taxon>Lycopodiaceae</taxon>
        <taxon>Lycopodioideae</taxon>
        <taxon>Diphasiastrum</taxon>
    </lineage>
</organism>
<gene>
    <name evidence="1" type="ORF">O6H91_10G039200</name>
</gene>
<evidence type="ECO:0000313" key="1">
    <source>
        <dbReference type="EMBL" id="KAJ7540967.1"/>
    </source>
</evidence>
<comment type="caution">
    <text evidence="1">The sequence shown here is derived from an EMBL/GenBank/DDBJ whole genome shotgun (WGS) entry which is preliminary data.</text>
</comment>
<dbReference type="Proteomes" id="UP001162992">
    <property type="component" value="Chromosome 10"/>
</dbReference>
<reference evidence="2" key="1">
    <citation type="journal article" date="2024" name="Proc. Natl. Acad. Sci. U.S.A.">
        <title>Extraordinary preservation of gene collinearity over three hundred million years revealed in homosporous lycophytes.</title>
        <authorList>
            <person name="Li C."/>
            <person name="Wickell D."/>
            <person name="Kuo L.Y."/>
            <person name="Chen X."/>
            <person name="Nie B."/>
            <person name="Liao X."/>
            <person name="Peng D."/>
            <person name="Ji J."/>
            <person name="Jenkins J."/>
            <person name="Williams M."/>
            <person name="Shu S."/>
            <person name="Plott C."/>
            <person name="Barry K."/>
            <person name="Rajasekar S."/>
            <person name="Grimwood J."/>
            <person name="Han X."/>
            <person name="Sun S."/>
            <person name="Hou Z."/>
            <person name="He W."/>
            <person name="Dai G."/>
            <person name="Sun C."/>
            <person name="Schmutz J."/>
            <person name="Leebens-Mack J.H."/>
            <person name="Li F.W."/>
            <person name="Wang L."/>
        </authorList>
    </citation>
    <scope>NUCLEOTIDE SEQUENCE [LARGE SCALE GENOMIC DNA]</scope>
    <source>
        <strain evidence="2">cv. PW_Plant_1</strain>
    </source>
</reference>
<name>A0ACC2CG53_DIPCM</name>
<dbReference type="EMBL" id="CM055101">
    <property type="protein sequence ID" value="KAJ7540967.1"/>
    <property type="molecule type" value="Genomic_DNA"/>
</dbReference>